<proteinExistence type="inferred from homology"/>
<comment type="similarity">
    <text evidence="1">Belongs to the tpcK family.</text>
</comment>
<dbReference type="Proteomes" id="UP000469558">
    <property type="component" value="Unassembled WGS sequence"/>
</dbReference>
<evidence type="ECO:0000259" key="2">
    <source>
        <dbReference type="Pfam" id="PF07110"/>
    </source>
</evidence>
<dbReference type="GO" id="GO:0016491">
    <property type="term" value="F:oxidoreductase activity"/>
    <property type="evidence" value="ECO:0007669"/>
    <property type="project" value="InterPro"/>
</dbReference>
<sequence>MAAQSLLKRSPNMTLEEFKEQWLRGHAPKAVPLFLHFGVEYYVQIHAPLTTTTPDLDLTPYSVAGEATAPSALVTAMTTGAGTPQWVLDYYREVVLVDERRCLLTDSMKHMLPVPPGTVNGVKEVIIREGICEIEVPEAVWEVR</sequence>
<feature type="domain" description="EthD" evidence="2">
    <location>
        <begin position="11"/>
        <end position="57"/>
    </location>
</feature>
<dbReference type="OrthoDB" id="3183782at2759"/>
<evidence type="ECO:0000313" key="4">
    <source>
        <dbReference type="Proteomes" id="UP000469558"/>
    </source>
</evidence>
<protein>
    <recommendedName>
        <fullName evidence="2">EthD domain-containing protein</fullName>
    </recommendedName>
</protein>
<organism evidence="3 4">
    <name type="scientific">Lachnellula suecica</name>
    <dbReference type="NCBI Taxonomy" id="602035"/>
    <lineage>
        <taxon>Eukaryota</taxon>
        <taxon>Fungi</taxon>
        <taxon>Dikarya</taxon>
        <taxon>Ascomycota</taxon>
        <taxon>Pezizomycotina</taxon>
        <taxon>Leotiomycetes</taxon>
        <taxon>Helotiales</taxon>
        <taxon>Lachnaceae</taxon>
        <taxon>Lachnellula</taxon>
    </lineage>
</organism>
<comment type="caution">
    <text evidence="3">The sequence shown here is derived from an EMBL/GenBank/DDBJ whole genome shotgun (WGS) entry which is preliminary data.</text>
</comment>
<gene>
    <name evidence="3" type="ORF">LSUE1_G009495</name>
</gene>
<dbReference type="Gene3D" id="3.30.70.100">
    <property type="match status" value="1"/>
</dbReference>
<accession>A0A8T9BSZ8</accession>
<name>A0A8T9BSZ8_9HELO</name>
<dbReference type="Pfam" id="PF07110">
    <property type="entry name" value="EthD"/>
    <property type="match status" value="1"/>
</dbReference>
<dbReference type="InterPro" id="IPR009799">
    <property type="entry name" value="EthD_dom"/>
</dbReference>
<evidence type="ECO:0000256" key="1">
    <source>
        <dbReference type="ARBA" id="ARBA00005986"/>
    </source>
</evidence>
<keyword evidence="4" id="KW-1185">Reference proteome</keyword>
<reference evidence="3 4" key="1">
    <citation type="submission" date="2018-05" db="EMBL/GenBank/DDBJ databases">
        <title>Genome sequencing and assembly of the regulated plant pathogen Lachnellula willkommii and related sister species for the development of diagnostic species identification markers.</title>
        <authorList>
            <person name="Giroux E."/>
            <person name="Bilodeau G."/>
        </authorList>
    </citation>
    <scope>NUCLEOTIDE SEQUENCE [LARGE SCALE GENOMIC DNA]</scope>
    <source>
        <strain evidence="3 4">CBS 268.59</strain>
    </source>
</reference>
<evidence type="ECO:0000313" key="3">
    <source>
        <dbReference type="EMBL" id="TVY53830.1"/>
    </source>
</evidence>
<dbReference type="EMBL" id="QGMK01003187">
    <property type="protein sequence ID" value="TVY53830.1"/>
    <property type="molecule type" value="Genomic_DNA"/>
</dbReference>
<dbReference type="AlphaFoldDB" id="A0A8T9BSZ8"/>